<evidence type="ECO:0000313" key="1">
    <source>
        <dbReference type="EMBL" id="QPQ89907.1"/>
    </source>
</evidence>
<evidence type="ECO:0000313" key="2">
    <source>
        <dbReference type="Proteomes" id="UP000594892"/>
    </source>
</evidence>
<sequence>MKPSRIVMALSAVSIARFRQAKTALGACFEELGDGGGVMMDANDRKAIEQILALHDQQLLAVPSHRYLDPQERAKQLAQAGRSAIPDQV</sequence>
<accession>A0AAP9XVM2</accession>
<dbReference type="EMBL" id="CP065600">
    <property type="protein sequence ID" value="QPQ89907.1"/>
    <property type="molecule type" value="Genomic_DNA"/>
</dbReference>
<gene>
    <name evidence="1" type="ORF">I6H06_09890</name>
</gene>
<dbReference type="Proteomes" id="UP000594892">
    <property type="component" value="Chromosome 1"/>
</dbReference>
<name>A0AAP9XVM2_BURGL</name>
<dbReference type="AlphaFoldDB" id="A0AAP9XVM2"/>
<reference evidence="1 2" key="1">
    <citation type="submission" date="2020-12" db="EMBL/GenBank/DDBJ databases">
        <title>FDA dAtabase for Regulatory Grade micrObial Sequences (FDA-ARGOS): Supporting development and validation of Infectious Disease Dx tests.</title>
        <authorList>
            <person name="Minogue T."/>
            <person name="Wolcott M."/>
            <person name="Wasieloski L."/>
            <person name="Aguilar W."/>
            <person name="Moore D."/>
            <person name="Jaissle J."/>
            <person name="Tallon L."/>
            <person name="Sadzewicz L."/>
            <person name="Zhao X."/>
            <person name="Boylan J."/>
            <person name="Ott S."/>
            <person name="Bowen H."/>
            <person name="Vavikolanu K."/>
            <person name="Mehta A."/>
            <person name="Aluvathingal J."/>
            <person name="Nadendla S."/>
            <person name="Yan Y."/>
            <person name="Sichtig H."/>
        </authorList>
    </citation>
    <scope>NUCLEOTIDE SEQUENCE [LARGE SCALE GENOMIC DNA]</scope>
    <source>
        <strain evidence="1 2">FDAARGOS_949</strain>
    </source>
</reference>
<organism evidence="1 2">
    <name type="scientific">Burkholderia glumae</name>
    <name type="common">Pseudomonas glumae</name>
    <dbReference type="NCBI Taxonomy" id="337"/>
    <lineage>
        <taxon>Bacteria</taxon>
        <taxon>Pseudomonadati</taxon>
        <taxon>Pseudomonadota</taxon>
        <taxon>Betaproteobacteria</taxon>
        <taxon>Burkholderiales</taxon>
        <taxon>Burkholderiaceae</taxon>
        <taxon>Burkholderia</taxon>
    </lineage>
</organism>
<proteinExistence type="predicted"/>
<protein>
    <submittedName>
        <fullName evidence="1">Uncharacterized protein</fullName>
    </submittedName>
</protein>